<dbReference type="EMBL" id="CADCTI010000151">
    <property type="protein sequence ID" value="CAA9244728.1"/>
    <property type="molecule type" value="Genomic_DNA"/>
</dbReference>
<evidence type="ECO:0000256" key="1">
    <source>
        <dbReference type="SAM" id="MobiDB-lite"/>
    </source>
</evidence>
<name>A0A6J4I848_9ACTN</name>
<dbReference type="EC" id="6.3.2.29" evidence="2"/>
<dbReference type="GO" id="GO:0071161">
    <property type="term" value="F:cyanophycin synthetase activity (L-arginine-adding)"/>
    <property type="evidence" value="ECO:0007669"/>
    <property type="project" value="UniProtKB-EC"/>
</dbReference>
<reference evidence="2" key="1">
    <citation type="submission" date="2020-02" db="EMBL/GenBank/DDBJ databases">
        <authorList>
            <person name="Meier V. D."/>
        </authorList>
    </citation>
    <scope>NUCLEOTIDE SEQUENCE</scope>
    <source>
        <strain evidence="2">AVDCRST_MAG57</strain>
    </source>
</reference>
<accession>A0A6J4I848</accession>
<protein>
    <submittedName>
        <fullName evidence="2">Cyanophycin synthase(EC)</fullName>
        <ecNumber evidence="2">6.3.2.29</ecNumber>
        <ecNumber evidence="2">6.3.2.30</ecNumber>
    </submittedName>
</protein>
<gene>
    <name evidence="2" type="ORF">AVDCRST_MAG57-1680</name>
</gene>
<dbReference type="EC" id="6.3.2.30" evidence="2"/>
<feature type="compositionally biased region" description="Low complexity" evidence="1">
    <location>
        <begin position="10"/>
        <end position="25"/>
    </location>
</feature>
<organism evidence="2">
    <name type="scientific">uncultured Blastococcus sp</name>
    <dbReference type="NCBI Taxonomy" id="217144"/>
    <lineage>
        <taxon>Bacteria</taxon>
        <taxon>Bacillati</taxon>
        <taxon>Actinomycetota</taxon>
        <taxon>Actinomycetes</taxon>
        <taxon>Geodermatophilales</taxon>
        <taxon>Geodermatophilaceae</taxon>
        <taxon>Blastococcus</taxon>
        <taxon>environmental samples</taxon>
    </lineage>
</organism>
<feature type="region of interest" description="Disordered" evidence="1">
    <location>
        <begin position="1"/>
        <end position="32"/>
    </location>
</feature>
<proteinExistence type="predicted"/>
<dbReference type="GO" id="GO:0071160">
    <property type="term" value="F:cyanophycin synthetase activity (L-aspartate-adding)"/>
    <property type="evidence" value="ECO:0007669"/>
    <property type="project" value="UniProtKB-EC"/>
</dbReference>
<evidence type="ECO:0000313" key="2">
    <source>
        <dbReference type="EMBL" id="CAA9244728.1"/>
    </source>
</evidence>
<dbReference type="AlphaFoldDB" id="A0A6J4I848"/>
<keyword evidence="2" id="KW-0436">Ligase</keyword>
<feature type="non-terminal residue" evidence="2">
    <location>
        <position position="1"/>
    </location>
</feature>
<sequence length="32" mass="3374">SRPTSAPVWPTTSRSRPPSASSTCSFRRPAAA</sequence>
<feature type="non-terminal residue" evidence="2">
    <location>
        <position position="32"/>
    </location>
</feature>